<sequence>MAFFTLTHITMTEPTRLNYHDTYSCPVCRHGKIATLPLMEAYACNFCQHIFTANLEQQVLKMADSQLPLTWYWNGKYWQGLPREGMEMAGFYLIIGLGFVIFPTAIVATGAYLFPPVEGSPLSWVPLFWSILTFICHGICLLWLIIEYYQFPVNMYLRALARRWQNSFVTRLLS</sequence>
<feature type="transmembrane region" description="Helical" evidence="1">
    <location>
        <begin position="91"/>
        <end position="114"/>
    </location>
</feature>
<reference evidence="2 3" key="1">
    <citation type="journal article" date="2015" name="Genome Announc.">
        <title>Complete Genome Sequence of Microcystis aeruginosa NIES-2549, a Bloom-Forming Cyanobacterium from Lake Kasumigaura, Japan.</title>
        <authorList>
            <person name="Yamaguchi H."/>
            <person name="Suzuki S."/>
            <person name="Tanabe Y."/>
            <person name="Osana Y."/>
            <person name="Shimura Y."/>
            <person name="Ishida K."/>
            <person name="Kawachi M."/>
        </authorList>
    </citation>
    <scope>NUCLEOTIDE SEQUENCE [LARGE SCALE GENOMIC DNA]</scope>
    <source>
        <strain evidence="2 3">NIES-2549</strain>
    </source>
</reference>
<protein>
    <submittedName>
        <fullName evidence="2">Uncharacterized protein</fullName>
    </submittedName>
</protein>
<dbReference type="Proteomes" id="UP000034103">
    <property type="component" value="Chromosome"/>
</dbReference>
<evidence type="ECO:0000256" key="1">
    <source>
        <dbReference type="SAM" id="Phobius"/>
    </source>
</evidence>
<accession>A0A0F6U2G3</accession>
<dbReference type="HOGENOM" id="CLU_136152_0_0_3"/>
<evidence type="ECO:0000313" key="2">
    <source>
        <dbReference type="EMBL" id="AKE63681.1"/>
    </source>
</evidence>
<name>A0A0F6U2G3_MICAE</name>
<feature type="transmembrane region" description="Helical" evidence="1">
    <location>
        <begin position="126"/>
        <end position="146"/>
    </location>
</feature>
<evidence type="ECO:0000313" key="3">
    <source>
        <dbReference type="Proteomes" id="UP000034103"/>
    </source>
</evidence>
<dbReference type="EMBL" id="CP011304">
    <property type="protein sequence ID" value="AKE63681.1"/>
    <property type="molecule type" value="Genomic_DNA"/>
</dbReference>
<dbReference type="PATRIC" id="fig|1641812.3.peg.1366"/>
<keyword evidence="1" id="KW-0812">Transmembrane</keyword>
<dbReference type="AlphaFoldDB" id="A0A0F6U2G3"/>
<gene>
    <name evidence="2" type="ORF">MYAER_1323</name>
</gene>
<keyword evidence="1" id="KW-1133">Transmembrane helix</keyword>
<proteinExistence type="predicted"/>
<organism evidence="2 3">
    <name type="scientific">Microcystis aeruginosa NIES-2549</name>
    <dbReference type="NCBI Taxonomy" id="1641812"/>
    <lineage>
        <taxon>Bacteria</taxon>
        <taxon>Bacillati</taxon>
        <taxon>Cyanobacteriota</taxon>
        <taxon>Cyanophyceae</taxon>
        <taxon>Oscillatoriophycideae</taxon>
        <taxon>Chroococcales</taxon>
        <taxon>Microcystaceae</taxon>
        <taxon>Microcystis</taxon>
    </lineage>
</organism>
<keyword evidence="1" id="KW-0472">Membrane</keyword>